<protein>
    <submittedName>
        <fullName evidence="3">Uncharacterized protein</fullName>
    </submittedName>
</protein>
<dbReference type="Proteomes" id="UP000663829">
    <property type="component" value="Unassembled WGS sequence"/>
</dbReference>
<feature type="compositionally biased region" description="Low complexity" evidence="2">
    <location>
        <begin position="1694"/>
        <end position="1704"/>
    </location>
</feature>
<feature type="compositionally biased region" description="Polar residues" evidence="2">
    <location>
        <begin position="1363"/>
        <end position="1372"/>
    </location>
</feature>
<feature type="compositionally biased region" description="Low complexity" evidence="2">
    <location>
        <begin position="993"/>
        <end position="1003"/>
    </location>
</feature>
<evidence type="ECO:0000313" key="3">
    <source>
        <dbReference type="EMBL" id="CAF0855893.1"/>
    </source>
</evidence>
<evidence type="ECO:0000256" key="2">
    <source>
        <dbReference type="SAM" id="MobiDB-lite"/>
    </source>
</evidence>
<keyword evidence="5" id="KW-1185">Reference proteome</keyword>
<keyword evidence="1" id="KW-0175">Coiled coil</keyword>
<feature type="compositionally biased region" description="Polar residues" evidence="2">
    <location>
        <begin position="1965"/>
        <end position="1974"/>
    </location>
</feature>
<feature type="region of interest" description="Disordered" evidence="2">
    <location>
        <begin position="991"/>
        <end position="1016"/>
    </location>
</feature>
<evidence type="ECO:0000313" key="4">
    <source>
        <dbReference type="EMBL" id="CAF3643664.1"/>
    </source>
</evidence>
<proteinExistence type="predicted"/>
<feature type="compositionally biased region" description="Low complexity" evidence="2">
    <location>
        <begin position="1189"/>
        <end position="1208"/>
    </location>
</feature>
<feature type="region of interest" description="Disordered" evidence="2">
    <location>
        <begin position="830"/>
        <end position="850"/>
    </location>
</feature>
<dbReference type="Proteomes" id="UP000681722">
    <property type="component" value="Unassembled WGS sequence"/>
</dbReference>
<feature type="compositionally biased region" description="Polar residues" evidence="2">
    <location>
        <begin position="833"/>
        <end position="843"/>
    </location>
</feature>
<feature type="compositionally biased region" description="Low complexity" evidence="2">
    <location>
        <begin position="1674"/>
        <end position="1683"/>
    </location>
</feature>
<name>A0A813WMP9_9BILA</name>
<feature type="compositionally biased region" description="Low complexity" evidence="2">
    <location>
        <begin position="1649"/>
        <end position="1667"/>
    </location>
</feature>
<feature type="region of interest" description="Disordered" evidence="2">
    <location>
        <begin position="1166"/>
        <end position="1224"/>
    </location>
</feature>
<organism evidence="3 5">
    <name type="scientific">Didymodactylos carnosus</name>
    <dbReference type="NCBI Taxonomy" id="1234261"/>
    <lineage>
        <taxon>Eukaryota</taxon>
        <taxon>Metazoa</taxon>
        <taxon>Spiralia</taxon>
        <taxon>Gnathifera</taxon>
        <taxon>Rotifera</taxon>
        <taxon>Eurotatoria</taxon>
        <taxon>Bdelloidea</taxon>
        <taxon>Philodinida</taxon>
        <taxon>Philodinidae</taxon>
        <taxon>Didymodactylos</taxon>
    </lineage>
</organism>
<feature type="compositionally biased region" description="Basic and acidic residues" evidence="2">
    <location>
        <begin position="1711"/>
        <end position="1724"/>
    </location>
</feature>
<feature type="compositionally biased region" description="Low complexity" evidence="2">
    <location>
        <begin position="1269"/>
        <end position="1278"/>
    </location>
</feature>
<feature type="compositionally biased region" description="Polar residues" evidence="2">
    <location>
        <begin position="1209"/>
        <end position="1224"/>
    </location>
</feature>
<feature type="compositionally biased region" description="Polar residues" evidence="2">
    <location>
        <begin position="1917"/>
        <end position="1929"/>
    </location>
</feature>
<dbReference type="EMBL" id="CAJOBC010000969">
    <property type="protein sequence ID" value="CAF3643664.1"/>
    <property type="molecule type" value="Genomic_DNA"/>
</dbReference>
<dbReference type="OrthoDB" id="10039710at2759"/>
<evidence type="ECO:0000256" key="1">
    <source>
        <dbReference type="SAM" id="Coils"/>
    </source>
</evidence>
<feature type="region of interest" description="Disordered" evidence="2">
    <location>
        <begin position="1257"/>
        <end position="1280"/>
    </location>
</feature>
<gene>
    <name evidence="3" type="ORF">GPM918_LOCUS6326</name>
    <name evidence="4" type="ORF">SRO942_LOCUS6326</name>
</gene>
<feature type="coiled-coil region" evidence="1">
    <location>
        <begin position="1577"/>
        <end position="1611"/>
    </location>
</feature>
<accession>A0A813WMP9</accession>
<feature type="compositionally biased region" description="Basic and acidic residues" evidence="2">
    <location>
        <begin position="1373"/>
        <end position="1382"/>
    </location>
</feature>
<evidence type="ECO:0000313" key="5">
    <source>
        <dbReference type="Proteomes" id="UP000663829"/>
    </source>
</evidence>
<comment type="caution">
    <text evidence="3">The sequence shown here is derived from an EMBL/GenBank/DDBJ whole genome shotgun (WGS) entry which is preliminary data.</text>
</comment>
<feature type="region of interest" description="Disordered" evidence="2">
    <location>
        <begin position="878"/>
        <end position="911"/>
    </location>
</feature>
<feature type="region of interest" description="Disordered" evidence="2">
    <location>
        <begin position="1888"/>
        <end position="1988"/>
    </location>
</feature>
<feature type="compositionally biased region" description="Basic and acidic residues" evidence="2">
    <location>
        <begin position="1894"/>
        <end position="1914"/>
    </location>
</feature>
<reference evidence="3" key="1">
    <citation type="submission" date="2021-02" db="EMBL/GenBank/DDBJ databases">
        <authorList>
            <person name="Nowell W R."/>
        </authorList>
    </citation>
    <scope>NUCLEOTIDE SEQUENCE</scope>
</reference>
<feature type="compositionally biased region" description="Polar residues" evidence="2">
    <location>
        <begin position="1536"/>
        <end position="1551"/>
    </location>
</feature>
<feature type="region of interest" description="Disordered" evidence="2">
    <location>
        <begin position="1083"/>
        <end position="1139"/>
    </location>
</feature>
<dbReference type="EMBL" id="CAJNOQ010000969">
    <property type="protein sequence ID" value="CAF0855893.1"/>
    <property type="molecule type" value="Genomic_DNA"/>
</dbReference>
<feature type="compositionally biased region" description="Basic and acidic residues" evidence="2">
    <location>
        <begin position="1937"/>
        <end position="1956"/>
    </location>
</feature>
<feature type="region of interest" description="Disordered" evidence="2">
    <location>
        <begin position="1649"/>
        <end position="1724"/>
    </location>
</feature>
<sequence length="1988" mass="223358">MSSKSCNSFITNDLIQNIQNRFNKKTSRPPPSSSSTVRTYSLHDIKSRINYFENKLTDELHSLTTTTNLSNADKGTNQRVTNLNIARFLIFKENSETTATITVKKRLKSLECKQTPETLQNVLVNTLANTCLKESYGNALSRTMNSIASSRNNHSLSTSRLNKMIMNRTRTLSYDGAYSGGGGGGGRKQLSNSLSELSALSKDDIERTSDTFVSNVDLENTYFYPYTEYDDGATSKLYDDSQQTTNDLYSGAVSLTTITSDHPSNSTLATSNSEKFCKQHQYKQSDENTCLEYSDGDFEQELLYQSDMDDISETTTTISAAAANNSTAVKQRKIRKNGEVPAQEQDNEAYDISIQFDILAKEYANSQSKEDVQHNPLALAIYLSTPSETTTTISASENDYQTTLNTKCTIDDNGLFINKITDSSPSVKICLNLSQVNAISHGKVSMCESENTDDLKTSADRELKTIGSVDRELKTVDSVDCDDKQSDFSGLVHATILEIMPENNLSDYDNMNTNDEISLSSSSPITKIIKQQSKSNNNENSTVRSNVDTMSITLNNHHRKINNILSNHSMNIQHLSTEDLQLRIIDHAKHFNENNDFISRIDHTTDEQDNSSEETNEMRYCSDAKINNSSSGINFESETTDNSSTKLRQQALCVTRVRCKRRKTWLRDNSPLTKTNFIDYCPYNPNYIPFEKEDFELSHEQQQQQQQSQNKKIKTTSSIFNSQQLSLENNTTTNNFLPLSSIDANNSELISDKSNKTSPVIDEITNLLSKFSSKSHKIANETVCSKRQYVPVNDQQLLSSSTKMIQRQNRASHEHDYGNENSITNHLNEDMQHSSTSTDNNHISPLYKDSSLPVNKDIDFQSSTSLLNDYYLLRHHLQQQRQQQRVNRSKSNSPPNDDILTTTTTTTTNKHNTHYSLNDSLDSNIEIMELSEQECIFEIVDGVLTIVPKEKTKNGTDMNHFNGKHDINMEHQMRIQEKNDDDDFKRIMDRSESVASSISTPSISEHEQSPPPSYAIENIENSVDKNNPEPFILSRNLMDTDTFSTPPATHKVTEFNNKTIKSESHGDNNLLNFDDSLSSCASSRSNSLSEEDDLLSSVNSLKNDQQPSSTTEKQTNKMKTSVDNHTSSPPTSLLIDLDDDQDDIDTIKKGDSFVLNENTNGSNIFSLEHTKQDINPIKTTESTTKKTSPDSSISSSSSLSSPLTAATKPQQPLSSSAKNTVVEHQTRNNKNNLLSELLQKRPEVQPVEVSIKTDELISPLSSSGDNHHQQQQQQQQQQITENTVEEKQYPLPKTEPPPPAKALSKTRINEFANLLSASVHLAKPPEPQVPVKKQQTPIIRPSSAKNTTSAIHSPPSPTRSEDQSFTSVPSLSSDREERDSYHTVKSNNSDNTTIESKPIDARYSEKIDDRTSITIKTANIKALFEQKLSLNDGTKSLSASNEQLLNNSSDSSNNLTPRQHKRVPISYGSLKKSMQTHRLTSIISRDQQNILPTHPPQLRRSSQNDLTHAMNNYGKYANRTPKDVVIEDIPPERSTDLNTSGNMNDTFRSNDSTSSSSTGSQAFEKFNIKPQTHSPSESLIAKEIRELNEKEEELKRQHKKCGLNYDQQENESTIQIVVDRPPTDPVLKREARGSTSFLSNLDFFTSKVASSTTSSPSSHRNSISNGSGNERRSSATTTATSATMPVDTTLIYDSSASSTPSRSSHQTDITNRLRDSSRDREDELKHISPVVTKELNRFNENGIGLVRTSSTNQILHRSSSNNTLPIIANVVQREIELNRLKEAELRELGRIIHTSDEHSDPRKYTEQITQQNGNIPKSHSVNTLVKIRRDSGFNNRSNNDTDFHNQTRTSPIIANTTNNGILKQKNAIAINSNDKNIVTQRKINLKNENTTKSSIERLEQEKREFREREQELRKQRNSTLNGDSGNVSQEEQEDEVKEGYFEKIERLKRSEHERTHAPLVRGPKKQTNLASQWEQKVANGRKDDSDDN</sequence>
<feature type="compositionally biased region" description="Polar residues" evidence="2">
    <location>
        <begin position="1102"/>
        <end position="1131"/>
    </location>
</feature>
<feature type="region of interest" description="Disordered" evidence="2">
    <location>
        <begin position="1321"/>
        <end position="1397"/>
    </location>
</feature>
<feature type="region of interest" description="Disordered" evidence="2">
    <location>
        <begin position="696"/>
        <end position="715"/>
    </location>
</feature>
<feature type="region of interest" description="Disordered" evidence="2">
    <location>
        <begin position="1531"/>
        <end position="1560"/>
    </location>
</feature>
<feature type="compositionally biased region" description="Polar residues" evidence="2">
    <location>
        <begin position="1383"/>
        <end position="1395"/>
    </location>
</feature>